<dbReference type="AlphaFoldDB" id="H0EHZ2"/>
<gene>
    <name evidence="1" type="ORF">M7I_2136</name>
</gene>
<protein>
    <submittedName>
        <fullName evidence="1">Uncharacterized protein</fullName>
    </submittedName>
</protein>
<dbReference type="EMBL" id="AGUE01000044">
    <property type="protein sequence ID" value="EHL01785.1"/>
    <property type="molecule type" value="Genomic_DNA"/>
</dbReference>
<accession>H0EHZ2</accession>
<organism evidence="1 2">
    <name type="scientific">Glarea lozoyensis (strain ATCC 74030 / MF5533)</name>
    <dbReference type="NCBI Taxonomy" id="1104152"/>
    <lineage>
        <taxon>Eukaryota</taxon>
        <taxon>Fungi</taxon>
        <taxon>Dikarya</taxon>
        <taxon>Ascomycota</taxon>
        <taxon>Pezizomycotina</taxon>
        <taxon>Leotiomycetes</taxon>
        <taxon>Helotiales</taxon>
        <taxon>Helotiaceae</taxon>
        <taxon>Glarea</taxon>
    </lineage>
</organism>
<name>H0EHZ2_GLAL7</name>
<evidence type="ECO:0000313" key="2">
    <source>
        <dbReference type="Proteomes" id="UP000005446"/>
    </source>
</evidence>
<dbReference type="InParanoid" id="H0EHZ2"/>
<dbReference type="Proteomes" id="UP000005446">
    <property type="component" value="Unassembled WGS sequence"/>
</dbReference>
<sequence>MALASAEPETSPNPSQESHLLVARDNVCHIITAGSQGCDWDPYNGKRRTLIKPGMTFGVSCYVTDGKPVGTDKYKRWDYVPGWGCWVSAKWTNSGCEIHGQKPSASSFIQVRFSGIYFIYGWDKQLEHPDVEET</sequence>
<dbReference type="OrthoDB" id="3477104at2759"/>
<dbReference type="HOGENOM" id="CLU_1896443_0_0_1"/>
<evidence type="ECO:0000313" key="1">
    <source>
        <dbReference type="EMBL" id="EHL01785.1"/>
    </source>
</evidence>
<keyword evidence="2" id="KW-1185">Reference proteome</keyword>
<comment type="caution">
    <text evidence="1">The sequence shown here is derived from an EMBL/GenBank/DDBJ whole genome shotgun (WGS) entry which is preliminary data.</text>
</comment>
<proteinExistence type="predicted"/>
<reference evidence="1 2" key="1">
    <citation type="journal article" date="2012" name="Eukaryot. Cell">
        <title>Genome sequence of the fungus Glarea lozoyensis: the first genome sequence of a species from the Helotiaceae family.</title>
        <authorList>
            <person name="Youssar L."/>
            <person name="Gruening B.A."/>
            <person name="Erxleben A."/>
            <person name="Guenther S."/>
            <person name="Huettel W."/>
        </authorList>
    </citation>
    <scope>NUCLEOTIDE SEQUENCE [LARGE SCALE GENOMIC DNA]</scope>
    <source>
        <strain evidence="2">ATCC 74030 / MF5533</strain>
    </source>
</reference>